<dbReference type="InterPro" id="IPR013598">
    <property type="entry name" value="Exportin-1/Importin-b-like"/>
</dbReference>
<comment type="function">
    <text evidence="10">tRNA nucleus export receptor which facilitates tRNA translocation across the nuclear pore complex.</text>
</comment>
<comment type="similarity">
    <text evidence="10">Belongs to the exportin family.</text>
</comment>
<keyword evidence="14" id="KW-1185">Reference proteome</keyword>
<evidence type="ECO:0000256" key="9">
    <source>
        <dbReference type="ARBA" id="ARBA00032199"/>
    </source>
</evidence>
<dbReference type="GO" id="GO:0005643">
    <property type="term" value="C:nuclear pore"/>
    <property type="evidence" value="ECO:0007669"/>
    <property type="project" value="TreeGrafter"/>
</dbReference>
<evidence type="ECO:0000259" key="11">
    <source>
        <dbReference type="Pfam" id="PF08389"/>
    </source>
</evidence>
<sequence length="975" mass="112581">MVSIALLANTAQHHVIFDYIEKLRKDCDGWKKCIEKIISGCDPEEHFMLLQVIETYLTIRYADNDQDQDIIRRWMRSWLQHLSSSGNPPSYLVNKMAQLFALVFAADFPKRWPNFMEEVFFQQMASSPEITIFFLRTLIAIDCEVVDREIRRTKQVIERNMRIKDAMRENCNYSLALMWTQILTESNDLKTRVLCLDVIACYIDWIDLELVVNNTTIPVIINCLKNEHTCESAVSAISAMVTKGMDAEKKLLLIASLCTVLHENGSFDLKENDIDDVLRTGALICSLGCALIDCHTWYRFDLLTNIVLYCTLIGSFQSLISTTFKKKKERDSLRFQTSFLISICSGASFKTLKIFFVPYQCDMDASETVVEFLRRYVCVLKTHEFEKRHYFTSQMICIAMDRYKAANDVDLGNTNGEIVAEFMAYRRQLRNMLSAIGNFEPEPILMKLETSVRNICENWKQCHTNVIEATLALVYDLADLIHTNFGSNNGLITERAKTLVIEILQSTINLYGLSCINILFFEIACRYEKILQNSTDSLPMILEAFLDTRGLHQPSLQSRSRIIYLFCRFVKAHKLFLGNQAEHILAQLESFFTETSEEDYQLSKEDQMYLYESASVLIIHSSLAVERKQECMKVLGLSLLQKFSCITERLSQTKNVEEVQQLHQRCADVIGYSARVTKAFTNSYTMQYCQCTIIFIELMEIFLDKVTANNMEGLGALRQYLHRMVTCLDGEILAMLPAICNKYLDVGSDLKVMHDFLILLQQIFCKFKKRLLKIGLNITALFEILWTAQRISFDTSNENRVRDMIYYNRAFLQTILSILTHDLTIMLTDCGTEFLYKIADSLVSFMSSNDVPTQRITFQIINKLFLKLSNDGSTDFIEFLWEKAIYGGLQIPLNGYHDLTDAQCVLLQHEIYVCLQTLRSCSLERFDQCLRLFLPADFARNFRHCISSYKGKQLEKALDTQYAQLRLMKADDIIS</sequence>
<dbReference type="GO" id="GO:0016363">
    <property type="term" value="C:nuclear matrix"/>
    <property type="evidence" value="ECO:0007669"/>
    <property type="project" value="TreeGrafter"/>
</dbReference>
<reference evidence="13 14" key="1">
    <citation type="submission" date="2015-12" db="EMBL/GenBank/DDBJ databases">
        <title>Draft genome of the nematode, Onchocerca flexuosa.</title>
        <authorList>
            <person name="Mitreva M."/>
        </authorList>
    </citation>
    <scope>NUCLEOTIDE SEQUENCE [LARGE SCALE GENOMIC DNA]</scope>
    <source>
        <strain evidence="13">Red Deer</strain>
    </source>
</reference>
<evidence type="ECO:0000313" key="13">
    <source>
        <dbReference type="EMBL" id="OZC09900.1"/>
    </source>
</evidence>
<protein>
    <recommendedName>
        <fullName evidence="2 10">Exportin-T</fullName>
    </recommendedName>
    <alternativeName>
        <fullName evidence="8 10">Exportin(tRNA)</fullName>
    </alternativeName>
    <alternativeName>
        <fullName evidence="9 10">tRNA exportin</fullName>
    </alternativeName>
</protein>
<evidence type="ECO:0000256" key="3">
    <source>
        <dbReference type="ARBA" id="ARBA00022448"/>
    </source>
</evidence>
<keyword evidence="4 10" id="KW-0963">Cytoplasm</keyword>
<dbReference type="PANTHER" id="PTHR15952">
    <property type="entry name" value="EXPORTIN-T/LOS1"/>
    <property type="match status" value="1"/>
</dbReference>
<keyword evidence="3 10" id="KW-0813">Transport</keyword>
<evidence type="ECO:0000256" key="1">
    <source>
        <dbReference type="ARBA" id="ARBA00004496"/>
    </source>
</evidence>
<dbReference type="GO" id="GO:0071528">
    <property type="term" value="P:tRNA re-export from nucleus"/>
    <property type="evidence" value="ECO:0007669"/>
    <property type="project" value="UniProtKB-UniRule"/>
</dbReference>
<evidence type="ECO:0000256" key="2">
    <source>
        <dbReference type="ARBA" id="ARBA00018928"/>
    </source>
</evidence>
<evidence type="ECO:0000313" key="14">
    <source>
        <dbReference type="Proteomes" id="UP000242913"/>
    </source>
</evidence>
<evidence type="ECO:0000256" key="7">
    <source>
        <dbReference type="ARBA" id="ARBA00023242"/>
    </source>
</evidence>
<comment type="subcellular location">
    <subcellularLocation>
        <location evidence="1 10">Cytoplasm</location>
    </subcellularLocation>
    <subcellularLocation>
        <location evidence="10">Nucleus</location>
    </subcellularLocation>
    <text evidence="10">Shuttles between the nucleus and the cytoplasm.</text>
</comment>
<evidence type="ECO:0000256" key="6">
    <source>
        <dbReference type="ARBA" id="ARBA00022884"/>
    </source>
</evidence>
<dbReference type="EMBL" id="KZ269990">
    <property type="protein sequence ID" value="OZC09900.1"/>
    <property type="molecule type" value="Genomic_DNA"/>
</dbReference>
<evidence type="ECO:0000256" key="4">
    <source>
        <dbReference type="ARBA" id="ARBA00022490"/>
    </source>
</evidence>
<dbReference type="SUPFAM" id="SSF48371">
    <property type="entry name" value="ARM repeat"/>
    <property type="match status" value="1"/>
</dbReference>
<dbReference type="PANTHER" id="PTHR15952:SF11">
    <property type="entry name" value="EXPORTIN-T"/>
    <property type="match status" value="1"/>
</dbReference>
<accession>A0A238BYW2</accession>
<dbReference type="GO" id="GO:0005737">
    <property type="term" value="C:cytoplasm"/>
    <property type="evidence" value="ECO:0007669"/>
    <property type="project" value="UniProtKB-SubCell"/>
</dbReference>
<dbReference type="InterPro" id="IPR011989">
    <property type="entry name" value="ARM-like"/>
</dbReference>
<dbReference type="Proteomes" id="UP000242913">
    <property type="component" value="Unassembled WGS sequence"/>
</dbReference>
<keyword evidence="6 10" id="KW-0694">RNA-binding</keyword>
<dbReference type="Pfam" id="PF19282">
    <property type="entry name" value="Exportin-T"/>
    <property type="match status" value="1"/>
</dbReference>
<dbReference type="OrthoDB" id="26399at2759"/>
<proteinExistence type="inferred from homology"/>
<evidence type="ECO:0000259" key="12">
    <source>
        <dbReference type="Pfam" id="PF19282"/>
    </source>
</evidence>
<evidence type="ECO:0000256" key="8">
    <source>
        <dbReference type="ARBA" id="ARBA00029784"/>
    </source>
</evidence>
<evidence type="ECO:0000256" key="10">
    <source>
        <dbReference type="RuleBase" id="RU366037"/>
    </source>
</evidence>
<keyword evidence="7 10" id="KW-0539">Nucleus</keyword>
<dbReference type="Gene3D" id="1.25.10.10">
    <property type="entry name" value="Leucine-rich Repeat Variant"/>
    <property type="match status" value="1"/>
</dbReference>
<dbReference type="InterPro" id="IPR045546">
    <property type="entry name" value="Exportin-T_C"/>
</dbReference>
<organism evidence="13 14">
    <name type="scientific">Onchocerca flexuosa</name>
    <dbReference type="NCBI Taxonomy" id="387005"/>
    <lineage>
        <taxon>Eukaryota</taxon>
        <taxon>Metazoa</taxon>
        <taxon>Ecdysozoa</taxon>
        <taxon>Nematoda</taxon>
        <taxon>Chromadorea</taxon>
        <taxon>Rhabditida</taxon>
        <taxon>Spirurina</taxon>
        <taxon>Spiruromorpha</taxon>
        <taxon>Filarioidea</taxon>
        <taxon>Onchocercidae</taxon>
        <taxon>Onchocerca</taxon>
    </lineage>
</organism>
<dbReference type="Pfam" id="PF08389">
    <property type="entry name" value="Xpo1"/>
    <property type="match status" value="1"/>
</dbReference>
<dbReference type="GO" id="GO:0031267">
    <property type="term" value="F:small GTPase binding"/>
    <property type="evidence" value="ECO:0007669"/>
    <property type="project" value="InterPro"/>
</dbReference>
<feature type="domain" description="Exportin-T C-terminal" evidence="12">
    <location>
        <begin position="402"/>
        <end position="868"/>
    </location>
</feature>
<dbReference type="InterPro" id="IPR016024">
    <property type="entry name" value="ARM-type_fold"/>
</dbReference>
<keyword evidence="5 10" id="KW-0820">tRNA-binding</keyword>
<evidence type="ECO:0000256" key="5">
    <source>
        <dbReference type="ARBA" id="ARBA00022555"/>
    </source>
</evidence>
<dbReference type="AlphaFoldDB" id="A0A238BYW2"/>
<dbReference type="GO" id="GO:0000049">
    <property type="term" value="F:tRNA binding"/>
    <property type="evidence" value="ECO:0007669"/>
    <property type="project" value="UniProtKB-UniRule"/>
</dbReference>
<feature type="domain" description="Exportin-1/Importin-beta-like" evidence="11">
    <location>
        <begin position="89"/>
        <end position="235"/>
    </location>
</feature>
<gene>
    <name evidence="13" type="ORF">X798_03006</name>
</gene>
<name>A0A238BYW2_9BILA</name>
<dbReference type="InterPro" id="IPR040017">
    <property type="entry name" value="XPOT"/>
</dbReference>